<dbReference type="Proteomes" id="UP001148838">
    <property type="component" value="Unassembled WGS sequence"/>
</dbReference>
<sequence length="151" mass="17532">MAGLCEGGNESPGSLKVTEHFRRRFNFDALLISYILKEVLSFQRFNCSKADCEKLIFQKCSWCKVPMYNDFHYCDQQKGVLSTTVPEFPAFRNISAKIHSLRALPRALRYLGRVVGMDPELLCHFGDFECIDYYGIKIEFLDSKKYMNMET</sequence>
<keyword evidence="2" id="KW-1185">Reference proteome</keyword>
<comment type="caution">
    <text evidence="1">The sequence shown here is derived from an EMBL/GenBank/DDBJ whole genome shotgun (WGS) entry which is preliminary data.</text>
</comment>
<evidence type="ECO:0000313" key="1">
    <source>
        <dbReference type="EMBL" id="KAJ4448452.1"/>
    </source>
</evidence>
<protein>
    <submittedName>
        <fullName evidence="1">Uncharacterized protein</fullName>
    </submittedName>
</protein>
<name>A0ABQ8TPD0_PERAM</name>
<dbReference type="EMBL" id="JAJSOF020000005">
    <property type="protein sequence ID" value="KAJ4448452.1"/>
    <property type="molecule type" value="Genomic_DNA"/>
</dbReference>
<organism evidence="1 2">
    <name type="scientific">Periplaneta americana</name>
    <name type="common">American cockroach</name>
    <name type="synonym">Blatta americana</name>
    <dbReference type="NCBI Taxonomy" id="6978"/>
    <lineage>
        <taxon>Eukaryota</taxon>
        <taxon>Metazoa</taxon>
        <taxon>Ecdysozoa</taxon>
        <taxon>Arthropoda</taxon>
        <taxon>Hexapoda</taxon>
        <taxon>Insecta</taxon>
        <taxon>Pterygota</taxon>
        <taxon>Neoptera</taxon>
        <taxon>Polyneoptera</taxon>
        <taxon>Dictyoptera</taxon>
        <taxon>Blattodea</taxon>
        <taxon>Blattoidea</taxon>
        <taxon>Blattidae</taxon>
        <taxon>Blattinae</taxon>
        <taxon>Periplaneta</taxon>
    </lineage>
</organism>
<accession>A0ABQ8TPD0</accession>
<proteinExistence type="predicted"/>
<reference evidence="1 2" key="1">
    <citation type="journal article" date="2022" name="Allergy">
        <title>Genome assembly and annotation of Periplaneta americana reveal a comprehensive cockroach allergen profile.</title>
        <authorList>
            <person name="Wang L."/>
            <person name="Xiong Q."/>
            <person name="Saelim N."/>
            <person name="Wang L."/>
            <person name="Nong W."/>
            <person name="Wan A.T."/>
            <person name="Shi M."/>
            <person name="Liu X."/>
            <person name="Cao Q."/>
            <person name="Hui J.H.L."/>
            <person name="Sookrung N."/>
            <person name="Leung T.F."/>
            <person name="Tungtrongchitr A."/>
            <person name="Tsui S.K.W."/>
        </authorList>
    </citation>
    <scope>NUCLEOTIDE SEQUENCE [LARGE SCALE GENOMIC DNA]</scope>
    <source>
        <strain evidence="1">PWHHKU_190912</strain>
    </source>
</reference>
<evidence type="ECO:0000313" key="2">
    <source>
        <dbReference type="Proteomes" id="UP001148838"/>
    </source>
</evidence>
<gene>
    <name evidence="1" type="ORF">ANN_10468</name>
</gene>